<feature type="chain" id="PRO_5012561659" description="DUF31 domain-containing protein" evidence="1">
    <location>
        <begin position="17"/>
        <end position="499"/>
    </location>
</feature>
<accession>A0A292IIJ0</accession>
<dbReference type="InterPro" id="IPR022382">
    <property type="entry name" value="Mycoplasma_peptidase_DUF31"/>
</dbReference>
<dbReference type="Pfam" id="PF01732">
    <property type="entry name" value="Mycop_pep_DUF31"/>
    <property type="match status" value="1"/>
</dbReference>
<evidence type="ECO:0000256" key="1">
    <source>
        <dbReference type="SAM" id="SignalP"/>
    </source>
</evidence>
<protein>
    <recommendedName>
        <fullName evidence="2">DUF31 domain-containing protein</fullName>
    </recommendedName>
</protein>
<keyword evidence="4" id="KW-1185">Reference proteome</keyword>
<dbReference type="KEGG" id="mamp:MAMA39_05830"/>
<dbReference type="AlphaFoldDB" id="A0A292IIJ0"/>
<name>A0A292IIJ0_9MOLU</name>
<dbReference type="InterPro" id="IPR022381">
    <property type="entry name" value="Uncharacterised_MG067"/>
</dbReference>
<sequence>MMTGMIGIFSVASACAVVPFYIAPKSTNHAVNSVPEASVYQIAHNLTFSLQFDNSGGYHPSGSTNERINERKGPYSEFGTGWLFDWNLDSTTPDENGNFTWTGYFATNVHVVDGLLNKDDGDIYTPSWLRVGSIGYNSQGDQTTAFSLGKFDNSPSTLNSLQNNANITSIPLSTLPKTFYTGLNFYNKKVNVTPHQNTILNDNFYLDFAVLAISIKYFQTPINDQQQNEKLVYENWIVPAMETLKNHYGPDAYTRLFDNTNLINEYNNSGKTSQNYYAIGGYPVYRSNSDQNIPPPHYTNRRVGLDGNHIGNPNGSPAWTINTSNNDLNTQGQKFATNNEQPNLSAPDLSGLYSFGSIDFSQTLYYHGEKYLQYGLGYVIENSNLQGGSSGSAIFSTKPNDSSKSKISAIYFGTFKPKNFGKDSKIGLGMALIVPEYNRSKIRADFYENLIPYNLLAGNQYMNNATKSDDGVISDSFYRQKLADANINSNLFKLAKISK</sequence>
<evidence type="ECO:0000313" key="4">
    <source>
        <dbReference type="Proteomes" id="UP000261764"/>
    </source>
</evidence>
<dbReference type="EMBL" id="HG937516">
    <property type="protein sequence ID" value="CDN40700.1"/>
    <property type="molecule type" value="Genomic_DNA"/>
</dbReference>
<evidence type="ECO:0000259" key="2">
    <source>
        <dbReference type="Pfam" id="PF01732"/>
    </source>
</evidence>
<feature type="domain" description="DUF31" evidence="2">
    <location>
        <begin position="39"/>
        <end position="413"/>
    </location>
</feature>
<proteinExistence type="predicted"/>
<organism evidence="3 4">
    <name type="scientific">Mycoplasma amphoriforme A39</name>
    <dbReference type="NCBI Taxonomy" id="572419"/>
    <lineage>
        <taxon>Bacteria</taxon>
        <taxon>Bacillati</taxon>
        <taxon>Mycoplasmatota</taxon>
        <taxon>Mollicutes</taxon>
        <taxon>Mycoplasmataceae</taxon>
        <taxon>Mycoplasma</taxon>
    </lineage>
</organism>
<keyword evidence="1" id="KW-0732">Signal</keyword>
<dbReference type="PRINTS" id="PR00840">
    <property type="entry name" value="Y06768FAMILY"/>
</dbReference>
<reference evidence="3 4" key="1">
    <citation type="journal article" date="2015" name="Clin. Infect. Dis.">
        <title>Genomic Investigations unmask Mycoplasma amphoriforme, a new respiratory pathogen.</title>
        <authorList>
            <person name="Gillespie S.H."/>
            <person name="Ling C.L."/>
            <person name="Oravcova K."/>
            <person name="Pinheiro M."/>
            <person name="Wells L."/>
            <person name="Bryant J.M."/>
            <person name="McHugh T.D."/>
            <person name="Bebear C."/>
            <person name="Webster D."/>
            <person name="Harris S.R."/>
            <person name="Seth-Smith H.M."/>
            <person name="Thomson N.R."/>
        </authorList>
    </citation>
    <scope>NUCLEOTIDE SEQUENCE [LARGE SCALE GENOMIC DNA]</scope>
    <source>
        <strain evidence="3 4">A39</strain>
    </source>
</reference>
<gene>
    <name evidence="3" type="ORF">MAMA39_05830</name>
</gene>
<feature type="signal peptide" evidence="1">
    <location>
        <begin position="1"/>
        <end position="16"/>
    </location>
</feature>
<dbReference type="Proteomes" id="UP000261764">
    <property type="component" value="Chromosome I"/>
</dbReference>
<evidence type="ECO:0000313" key="3">
    <source>
        <dbReference type="EMBL" id="CDN40700.1"/>
    </source>
</evidence>